<accession>A0ABN1A240</accession>
<gene>
    <name evidence="2" type="ORF">GCM10008935_21840</name>
</gene>
<feature type="transmembrane region" description="Helical" evidence="1">
    <location>
        <begin position="35"/>
        <end position="54"/>
    </location>
</feature>
<evidence type="ECO:0000313" key="3">
    <source>
        <dbReference type="Proteomes" id="UP001500740"/>
    </source>
</evidence>
<keyword evidence="1" id="KW-0812">Transmembrane</keyword>
<dbReference type="RefSeq" id="WP_343783590.1">
    <property type="nucleotide sequence ID" value="NZ_BAAACZ010000018.1"/>
</dbReference>
<sequence>MFSLRAFIQAIGVSLIITIVISFLMGFFSLFAFEWMIIISFLVSYISIGILASLWNMKTPYFAAFLGCITLTVINFIFSNFVLSIPILLNPALIQENFIYSTFVSMLTAIIVIPIIKRREQVAI</sequence>
<keyword evidence="3" id="KW-1185">Reference proteome</keyword>
<feature type="transmembrane region" description="Helical" evidence="1">
    <location>
        <begin position="7"/>
        <end position="29"/>
    </location>
</feature>
<evidence type="ECO:0000256" key="1">
    <source>
        <dbReference type="SAM" id="Phobius"/>
    </source>
</evidence>
<dbReference type="EMBL" id="BAAACZ010000018">
    <property type="protein sequence ID" value="GAA0465641.1"/>
    <property type="molecule type" value="Genomic_DNA"/>
</dbReference>
<comment type="caution">
    <text evidence="2">The sequence shown here is derived from an EMBL/GenBank/DDBJ whole genome shotgun (WGS) entry which is preliminary data.</text>
</comment>
<name>A0ABN1A240_9BACI</name>
<keyword evidence="1" id="KW-0472">Membrane</keyword>
<feature type="transmembrane region" description="Helical" evidence="1">
    <location>
        <begin position="98"/>
        <end position="116"/>
    </location>
</feature>
<keyword evidence="1" id="KW-1133">Transmembrane helix</keyword>
<proteinExistence type="predicted"/>
<evidence type="ECO:0000313" key="2">
    <source>
        <dbReference type="EMBL" id="GAA0465641.1"/>
    </source>
</evidence>
<protein>
    <submittedName>
        <fullName evidence="2">Uncharacterized protein</fullName>
    </submittedName>
</protein>
<organism evidence="2 3">
    <name type="scientific">Alkalibacillus silvisoli</name>
    <dbReference type="NCBI Taxonomy" id="392823"/>
    <lineage>
        <taxon>Bacteria</taxon>
        <taxon>Bacillati</taxon>
        <taxon>Bacillota</taxon>
        <taxon>Bacilli</taxon>
        <taxon>Bacillales</taxon>
        <taxon>Bacillaceae</taxon>
        <taxon>Alkalibacillus</taxon>
    </lineage>
</organism>
<reference evidence="2 3" key="1">
    <citation type="journal article" date="2019" name="Int. J. Syst. Evol. Microbiol.">
        <title>The Global Catalogue of Microorganisms (GCM) 10K type strain sequencing project: providing services to taxonomists for standard genome sequencing and annotation.</title>
        <authorList>
            <consortium name="The Broad Institute Genomics Platform"/>
            <consortium name="The Broad Institute Genome Sequencing Center for Infectious Disease"/>
            <person name="Wu L."/>
            <person name="Ma J."/>
        </authorList>
    </citation>
    <scope>NUCLEOTIDE SEQUENCE [LARGE SCALE GENOMIC DNA]</scope>
    <source>
        <strain evidence="2 3">JCM 14193</strain>
    </source>
</reference>
<feature type="transmembrane region" description="Helical" evidence="1">
    <location>
        <begin position="61"/>
        <end position="78"/>
    </location>
</feature>
<dbReference type="Proteomes" id="UP001500740">
    <property type="component" value="Unassembled WGS sequence"/>
</dbReference>